<protein>
    <submittedName>
        <fullName evidence="1">Uncharacterized protein</fullName>
    </submittedName>
</protein>
<name>A0A067N6G2_PLEO1</name>
<dbReference type="VEuPathDB" id="FungiDB:PLEOSDRAFT_1090993"/>
<accession>A0A067N6G2</accession>
<sequence length="102" mass="11135">MDSIVQVILQQPYETSTCSSNPWALNSKTGKILFSSYSISSSVGRGIPIVESYKINREHLLLVRGNTIHQPSCGPRPTVEPGLASPSDDTPCWTRSFCGLSH</sequence>
<organism evidence="1 2">
    <name type="scientific">Pleurotus ostreatus (strain PC15)</name>
    <name type="common">Oyster mushroom</name>
    <dbReference type="NCBI Taxonomy" id="1137138"/>
    <lineage>
        <taxon>Eukaryota</taxon>
        <taxon>Fungi</taxon>
        <taxon>Dikarya</taxon>
        <taxon>Basidiomycota</taxon>
        <taxon>Agaricomycotina</taxon>
        <taxon>Agaricomycetes</taxon>
        <taxon>Agaricomycetidae</taxon>
        <taxon>Agaricales</taxon>
        <taxon>Pleurotineae</taxon>
        <taxon>Pleurotaceae</taxon>
        <taxon>Pleurotus</taxon>
    </lineage>
</organism>
<reference evidence="2" key="1">
    <citation type="journal article" date="2014" name="Proc. Natl. Acad. Sci. U.S.A.">
        <title>Extensive sampling of basidiomycete genomes demonstrates inadequacy of the white-rot/brown-rot paradigm for wood decay fungi.</title>
        <authorList>
            <person name="Riley R."/>
            <person name="Salamov A.A."/>
            <person name="Brown D.W."/>
            <person name="Nagy L.G."/>
            <person name="Floudas D."/>
            <person name="Held B.W."/>
            <person name="Levasseur A."/>
            <person name="Lombard V."/>
            <person name="Morin E."/>
            <person name="Otillar R."/>
            <person name="Lindquist E.A."/>
            <person name="Sun H."/>
            <person name="LaButti K.M."/>
            <person name="Schmutz J."/>
            <person name="Jabbour D."/>
            <person name="Luo H."/>
            <person name="Baker S.E."/>
            <person name="Pisabarro A.G."/>
            <person name="Walton J.D."/>
            <person name="Blanchette R.A."/>
            <person name="Henrissat B."/>
            <person name="Martin F."/>
            <person name="Cullen D."/>
            <person name="Hibbett D.S."/>
            <person name="Grigoriev I.V."/>
        </authorList>
    </citation>
    <scope>NUCLEOTIDE SEQUENCE [LARGE SCALE GENOMIC DNA]</scope>
    <source>
        <strain evidence="2">PC15</strain>
    </source>
</reference>
<dbReference type="EMBL" id="KL198014">
    <property type="protein sequence ID" value="KDQ22560.1"/>
    <property type="molecule type" value="Genomic_DNA"/>
</dbReference>
<evidence type="ECO:0000313" key="1">
    <source>
        <dbReference type="EMBL" id="KDQ22560.1"/>
    </source>
</evidence>
<proteinExistence type="predicted"/>
<evidence type="ECO:0000313" key="2">
    <source>
        <dbReference type="Proteomes" id="UP000027073"/>
    </source>
</evidence>
<dbReference type="HOGENOM" id="CLU_2278634_0_0_1"/>
<dbReference type="InParanoid" id="A0A067N6G2"/>
<dbReference type="AlphaFoldDB" id="A0A067N6G2"/>
<gene>
    <name evidence="1" type="ORF">PLEOSDRAFT_1090993</name>
</gene>
<dbReference type="Proteomes" id="UP000027073">
    <property type="component" value="Unassembled WGS sequence"/>
</dbReference>